<evidence type="ECO:0008006" key="4">
    <source>
        <dbReference type="Google" id="ProtNLM"/>
    </source>
</evidence>
<dbReference type="SUPFAM" id="SSF69318">
    <property type="entry name" value="Integrin alpha N-terminal domain"/>
    <property type="match status" value="1"/>
</dbReference>
<dbReference type="InterPro" id="IPR013517">
    <property type="entry name" value="FG-GAP"/>
</dbReference>
<evidence type="ECO:0000313" key="2">
    <source>
        <dbReference type="EMBL" id="CAF5194913.1"/>
    </source>
</evidence>
<organism evidence="2 3">
    <name type="scientific">Rotaria magnacalcarata</name>
    <dbReference type="NCBI Taxonomy" id="392030"/>
    <lineage>
        <taxon>Eukaryota</taxon>
        <taxon>Metazoa</taxon>
        <taxon>Spiralia</taxon>
        <taxon>Gnathifera</taxon>
        <taxon>Rotifera</taxon>
        <taxon>Eurotatoria</taxon>
        <taxon>Bdelloidea</taxon>
        <taxon>Philodinida</taxon>
        <taxon>Philodinidae</taxon>
        <taxon>Rotaria</taxon>
    </lineage>
</organism>
<evidence type="ECO:0000256" key="1">
    <source>
        <dbReference type="ARBA" id="ARBA00022729"/>
    </source>
</evidence>
<dbReference type="InterPro" id="IPR028994">
    <property type="entry name" value="Integrin_alpha_N"/>
</dbReference>
<name>A0A8S3I9H8_9BILA</name>
<sequence length="298" mass="32733">MFVAVGDFNNDTRLDIVVANYNSDDVSVLIGYGDGSFEYQRRYATGSHPTSVAVSDFNDDSRLDLVVVNSKSNYVSVLLGYGNGSFVGQVWYLTGTSPQSVGVGDFNNDRRLDIVIANSDSNDVSVLFGYGNGSFAGQARYLTGSSPYSVAVGDFNNDTRLDIVVTNYDSYNVIILLQYNRGFFKNGMKYTSGVGSELRYVVVTDMNNDDRLDIMVANYGTNSLGILFGKGNGSFLNQVIMSTGSQSHPSYLTFGYFNDDSQLDFAVAYDGTNNVDIWLRNENGMFVQQTSDIIRFVS</sequence>
<protein>
    <recommendedName>
        <fullName evidence="4">VCBS repeat-containing protein</fullName>
    </recommendedName>
</protein>
<feature type="non-terminal residue" evidence="2">
    <location>
        <position position="1"/>
    </location>
</feature>
<evidence type="ECO:0000313" key="3">
    <source>
        <dbReference type="Proteomes" id="UP000676336"/>
    </source>
</evidence>
<accession>A0A8S3I9H8</accession>
<dbReference type="AlphaFoldDB" id="A0A8S3I9H8"/>
<dbReference type="Gene3D" id="2.130.10.130">
    <property type="entry name" value="Integrin alpha, N-terminal"/>
    <property type="match status" value="1"/>
</dbReference>
<comment type="caution">
    <text evidence="2">The sequence shown here is derived from an EMBL/GenBank/DDBJ whole genome shotgun (WGS) entry which is preliminary data.</text>
</comment>
<dbReference type="Proteomes" id="UP000676336">
    <property type="component" value="Unassembled WGS sequence"/>
</dbReference>
<reference evidence="2" key="1">
    <citation type="submission" date="2021-02" db="EMBL/GenBank/DDBJ databases">
        <authorList>
            <person name="Nowell W R."/>
        </authorList>
    </citation>
    <scope>NUCLEOTIDE SEQUENCE</scope>
</reference>
<keyword evidence="1" id="KW-0732">Signal</keyword>
<gene>
    <name evidence="2" type="ORF">SMN809_LOCUS73628</name>
</gene>
<dbReference type="Gene3D" id="2.30.30.100">
    <property type="match status" value="2"/>
</dbReference>
<dbReference type="Pfam" id="PF13517">
    <property type="entry name" value="FG-GAP_3"/>
    <property type="match status" value="3"/>
</dbReference>
<dbReference type="EMBL" id="CAJOBI010328277">
    <property type="protein sequence ID" value="CAF5194913.1"/>
    <property type="molecule type" value="Genomic_DNA"/>
</dbReference>
<dbReference type="PANTHER" id="PTHR46580:SF2">
    <property type="entry name" value="MAM DOMAIN-CONTAINING PROTEIN"/>
    <property type="match status" value="1"/>
</dbReference>
<proteinExistence type="predicted"/>
<dbReference type="PANTHER" id="PTHR46580">
    <property type="entry name" value="SENSOR KINASE-RELATED"/>
    <property type="match status" value="1"/>
</dbReference>